<feature type="transmembrane region" description="Helical" evidence="1">
    <location>
        <begin position="59"/>
        <end position="80"/>
    </location>
</feature>
<reference evidence="2 3" key="1">
    <citation type="submission" date="2018-08" db="EMBL/GenBank/DDBJ databases">
        <title>A genome reference for cultivated species of the human gut microbiota.</title>
        <authorList>
            <person name="Zou Y."/>
            <person name="Xue W."/>
            <person name="Luo G."/>
        </authorList>
    </citation>
    <scope>NUCLEOTIDE SEQUENCE [LARGE SCALE GENOMIC DNA]</scope>
    <source>
        <strain evidence="2 3">OF01-2LB</strain>
    </source>
</reference>
<dbReference type="SUPFAM" id="SSF52540">
    <property type="entry name" value="P-loop containing nucleoside triphosphate hydrolases"/>
    <property type="match status" value="1"/>
</dbReference>
<proteinExistence type="predicted"/>
<dbReference type="Proteomes" id="UP000260025">
    <property type="component" value="Unassembled WGS sequence"/>
</dbReference>
<evidence type="ECO:0000256" key="1">
    <source>
        <dbReference type="SAM" id="Phobius"/>
    </source>
</evidence>
<feature type="transmembrane region" description="Helical" evidence="1">
    <location>
        <begin position="20"/>
        <end position="39"/>
    </location>
</feature>
<keyword evidence="1" id="KW-1133">Transmembrane helix</keyword>
<keyword evidence="1" id="KW-0472">Membrane</keyword>
<organism evidence="2 3">
    <name type="scientific">Clostridium innocuum</name>
    <dbReference type="NCBI Taxonomy" id="1522"/>
    <lineage>
        <taxon>Bacteria</taxon>
        <taxon>Bacillati</taxon>
        <taxon>Bacillota</taxon>
        <taxon>Clostridia</taxon>
        <taxon>Eubacteriales</taxon>
        <taxon>Clostridiaceae</taxon>
        <taxon>Clostridium</taxon>
    </lineage>
</organism>
<dbReference type="Gene3D" id="3.40.50.300">
    <property type="entry name" value="P-loop containing nucleotide triphosphate hydrolases"/>
    <property type="match status" value="1"/>
</dbReference>
<dbReference type="EMBL" id="QVEV01000053">
    <property type="protein sequence ID" value="RGC09583.1"/>
    <property type="molecule type" value="Genomic_DNA"/>
</dbReference>
<evidence type="ECO:0000313" key="2">
    <source>
        <dbReference type="EMBL" id="RGC09583.1"/>
    </source>
</evidence>
<accession>A0A3E2VG22</accession>
<evidence type="ECO:0000313" key="3">
    <source>
        <dbReference type="Proteomes" id="UP000260025"/>
    </source>
</evidence>
<dbReference type="InterPro" id="IPR027417">
    <property type="entry name" value="P-loop_NTPase"/>
</dbReference>
<name>A0A3E2VG22_CLOIN</name>
<gene>
    <name evidence="2" type="ORF">DXA38_20670</name>
</gene>
<keyword evidence="1" id="KW-0812">Transmembrane</keyword>
<feature type="transmembrane region" description="Helical" evidence="1">
    <location>
        <begin position="346"/>
        <end position="366"/>
    </location>
</feature>
<comment type="caution">
    <text evidence="2">The sequence shown here is derived from an EMBL/GenBank/DDBJ whole genome shotgun (WGS) entry which is preliminary data.</text>
</comment>
<sequence length="892" mass="106988">MKINNIKYFNRVLDGILNHIRVLVIVIISFILYVTYINFKEDILSLLKILPDNSIWADLIVGIALMLISTFFNLICSKFISMKKLVSSLKIWLYNKLLYKISVSDKRRNSKISLISLFYTYDRQEIEEQKNVSTSILSFLNNHEQQSEQHCIWIEGGAYSGKTAVIMHLLRDLITDNSYEELYARLDGRIYYFDMGRDDFDLNYIYNEYNDNAFKTDIVIFDNLHKLSFEQFSSKLLNMISKKRYQLLIFLTRKPEDYIYDNLKIRKMNSIMSQYGIHKELNTLSSKDVYNINNISFIPGVNFSQISDNILFHFISLLNQEAKHDIIHDLRCFLTGEVNNMCFDEAFMIILCSSLFTGSFNASLAINLNPETDMSYFKTMIKKLNEIGFLMKYPDNDKNYYFLNEEIAKYYFECGYKKTSLKSLVKKVFYYYFDYYYKRNILLSFLYSLMNEKSEHHSHILFKQIAPNVNFKNIYDDMDYLFSLEPERKVHYYKELGIICDRMGKLALARSYYLKESVELNAELFYRLVQIDHSFYDKKAELNLTHPNLYLNILAEYWDIHMKMHTGIFDFENITKLAETCSQNFDELLSYDMYDGLHLMRRIYFDVYRIFYLKGILDYKTLIQIERNISNLKVKLSQYLHEFDSYYKKFAIGLLLGYDVLFNQNIRKVYISEEEFLNLFDRYLNRKDFPLMHIWSDVCKCSIKILEEAIDEMQEIADKTYIFVKYHMYSLKMCLMDGNTSEFEVYYQEYNQFAETENIIEYKVYAILYNIRLKLIQYFNYDEIGNLNEMERDFKKKTLYDCFADIRNKLKQCSYSNQYEFIRIDLLECLFTFFNHRNKDVLEENIKVIKKTATIYNYHRELYIVAYIENKNFQLSALDLVKIIKFYPIVAQ</sequence>
<protein>
    <submittedName>
        <fullName evidence="2">Uncharacterized protein</fullName>
    </submittedName>
</protein>
<dbReference type="AlphaFoldDB" id="A0A3E2VG22"/>